<protein>
    <submittedName>
        <fullName evidence="1">AAA-like domain-containing protein</fullName>
    </submittedName>
</protein>
<evidence type="ECO:0000313" key="2">
    <source>
        <dbReference type="Proteomes" id="UP000672027"/>
    </source>
</evidence>
<gene>
    <name evidence="1" type="ORF">J8380_10645</name>
</gene>
<sequence>MSRHFNTAGPVRSNEHYCVDPLTRVNFKEIQHLIGTGKFFVLHAPRQTGKTSTLLALADKLNASAEYTALFINVEAAQAARNDVEQGMRTIASRIVEGAKYRLHDTRLQTWLTEAWQSGGSTSVVQTLLSRWAAESAKPIVLMIDEVDALVGDTLISLLRQLREGYIGRPAIPFPQSVILCGLRDVRDYRIHTSHHEIITGGSAFNIKTKSLRLGNFTPDEIRQLYEQHTQDTGQIFDEAIYAELWEDSTGQPWLVNALGNELTWENANAHDRTQIITLEQYRAARERLIQSRATHLDQLTDKLREPRVHAAISRLLSSDADSVRSLSSDDLQYVEDLGLIRRNPVLAIANRIYRETIPRELVYGTQYSLAHQQAWYLTPQRRIDMPKLLRAFQQFFRENADSWIEQFDYKEAGPQLLLQAFLQRIINGGGRINREYGLGRKRTDIYIEWPVSLTDGYYGEVQRIVLELKILYKSRETTVAEGLIQTAGYADQCGADEAHLIVFDRRAGVSWDEKISESTTSMLQRNIWVWGT</sequence>
<dbReference type="EMBL" id="CP072800">
    <property type="protein sequence ID" value="QTR48748.1"/>
    <property type="molecule type" value="Genomic_DNA"/>
</dbReference>
<dbReference type="Pfam" id="PF14516">
    <property type="entry name" value="AAA_35"/>
    <property type="match status" value="1"/>
</dbReference>
<reference evidence="1 2" key="1">
    <citation type="submission" date="2021-04" db="EMBL/GenBank/DDBJ databases">
        <title>Genomics, taxonomy and metabolism of representatives of sulfur bacteria of the genus Thiothrix: Thiothrix fructosivorans QT, Thiothrix unzii A1T and three new species, Thiothrix subterranea sp. nov., Thiothrix litoralis sp. nov. and 'Candidatus Thiothrix anitrata' sp. nov.</title>
        <authorList>
            <person name="Ravin N.V."/>
            <person name="Smolyakov D."/>
            <person name="Rudenko T.S."/>
            <person name="Mardanov A.V."/>
            <person name="Beletsky A.V."/>
            <person name="Markov N.D."/>
            <person name="Fomenkov A.I."/>
            <person name="Roberts R.J."/>
            <person name="Karnachuk O.V."/>
            <person name="Novikov A."/>
            <person name="Grabovich M.Y."/>
        </authorList>
    </citation>
    <scope>NUCLEOTIDE SEQUENCE [LARGE SCALE GENOMIC DNA]</scope>
    <source>
        <strain evidence="1 2">A52</strain>
    </source>
</reference>
<dbReference type="Gene3D" id="3.40.50.300">
    <property type="entry name" value="P-loop containing nucleotide triphosphate hydrolases"/>
    <property type="match status" value="1"/>
</dbReference>
<dbReference type="SUPFAM" id="SSF52540">
    <property type="entry name" value="P-loop containing nucleoside triphosphate hydrolases"/>
    <property type="match status" value="1"/>
</dbReference>
<proteinExistence type="predicted"/>
<name>A0ABX7X1U5_9GAMM</name>
<organism evidence="1 2">
    <name type="scientific">Candidatus Thiothrix anitrata</name>
    <dbReference type="NCBI Taxonomy" id="2823902"/>
    <lineage>
        <taxon>Bacteria</taxon>
        <taxon>Pseudomonadati</taxon>
        <taxon>Pseudomonadota</taxon>
        <taxon>Gammaproteobacteria</taxon>
        <taxon>Thiotrichales</taxon>
        <taxon>Thiotrichaceae</taxon>
        <taxon>Thiothrix</taxon>
    </lineage>
</organism>
<keyword evidence="2" id="KW-1185">Reference proteome</keyword>
<evidence type="ECO:0000313" key="1">
    <source>
        <dbReference type="EMBL" id="QTR48748.1"/>
    </source>
</evidence>
<dbReference type="RefSeq" id="WP_210225630.1">
    <property type="nucleotide sequence ID" value="NZ_CP072800.1"/>
</dbReference>
<dbReference type="Proteomes" id="UP000672027">
    <property type="component" value="Chromosome"/>
</dbReference>
<dbReference type="InterPro" id="IPR027417">
    <property type="entry name" value="P-loop_NTPase"/>
</dbReference>
<accession>A0ABX7X1U5</accession>